<protein>
    <submittedName>
        <fullName evidence="1">Uncharacterized protein</fullName>
    </submittedName>
</protein>
<evidence type="ECO:0000313" key="2">
    <source>
        <dbReference type="Proteomes" id="UP001153954"/>
    </source>
</evidence>
<accession>A0AAU9TI02</accession>
<comment type="caution">
    <text evidence="1">The sequence shown here is derived from an EMBL/GenBank/DDBJ whole genome shotgun (WGS) entry which is preliminary data.</text>
</comment>
<sequence>MKFALRILADYDVKDIPKAVRRLEVLASRRVGGPVVCFLELNYIMYGFRLEHATSRYVSALGLTVNVEYSKLAARGPY</sequence>
<keyword evidence="2" id="KW-1185">Reference proteome</keyword>
<organism evidence="1 2">
    <name type="scientific">Euphydryas editha</name>
    <name type="common">Edith's checkerspot</name>
    <dbReference type="NCBI Taxonomy" id="104508"/>
    <lineage>
        <taxon>Eukaryota</taxon>
        <taxon>Metazoa</taxon>
        <taxon>Ecdysozoa</taxon>
        <taxon>Arthropoda</taxon>
        <taxon>Hexapoda</taxon>
        <taxon>Insecta</taxon>
        <taxon>Pterygota</taxon>
        <taxon>Neoptera</taxon>
        <taxon>Endopterygota</taxon>
        <taxon>Lepidoptera</taxon>
        <taxon>Glossata</taxon>
        <taxon>Ditrysia</taxon>
        <taxon>Papilionoidea</taxon>
        <taxon>Nymphalidae</taxon>
        <taxon>Nymphalinae</taxon>
        <taxon>Euphydryas</taxon>
    </lineage>
</organism>
<dbReference type="Proteomes" id="UP001153954">
    <property type="component" value="Unassembled WGS sequence"/>
</dbReference>
<dbReference type="EMBL" id="CAKOGL010000004">
    <property type="protein sequence ID" value="CAH2085562.1"/>
    <property type="molecule type" value="Genomic_DNA"/>
</dbReference>
<evidence type="ECO:0000313" key="1">
    <source>
        <dbReference type="EMBL" id="CAH2085562.1"/>
    </source>
</evidence>
<name>A0AAU9TI02_EUPED</name>
<gene>
    <name evidence="1" type="ORF">EEDITHA_LOCUS2019</name>
</gene>
<dbReference type="AlphaFoldDB" id="A0AAU9TI02"/>
<proteinExistence type="predicted"/>
<reference evidence="1" key="1">
    <citation type="submission" date="2022-03" db="EMBL/GenBank/DDBJ databases">
        <authorList>
            <person name="Tunstrom K."/>
        </authorList>
    </citation>
    <scope>NUCLEOTIDE SEQUENCE</scope>
</reference>